<protein>
    <submittedName>
        <fullName evidence="2">Uncharacterized protein</fullName>
    </submittedName>
</protein>
<dbReference type="Proteomes" id="UP000054007">
    <property type="component" value="Unassembled WGS sequence"/>
</dbReference>
<keyword evidence="3" id="KW-1185">Reference proteome</keyword>
<dbReference type="EMBL" id="KN880943">
    <property type="protein sequence ID" value="KIY61446.1"/>
    <property type="molecule type" value="Genomic_DNA"/>
</dbReference>
<name>A0A0D7AVZ4_9AGAR</name>
<accession>A0A0D7AVZ4</accession>
<reference evidence="2 3" key="1">
    <citation type="journal article" date="2015" name="Fungal Genet. Biol.">
        <title>Evolution of novel wood decay mechanisms in Agaricales revealed by the genome sequences of Fistulina hepatica and Cylindrobasidium torrendii.</title>
        <authorList>
            <person name="Floudas D."/>
            <person name="Held B.W."/>
            <person name="Riley R."/>
            <person name="Nagy L.G."/>
            <person name="Koehler G."/>
            <person name="Ransdell A.S."/>
            <person name="Younus H."/>
            <person name="Chow J."/>
            <person name="Chiniquy J."/>
            <person name="Lipzen A."/>
            <person name="Tritt A."/>
            <person name="Sun H."/>
            <person name="Haridas S."/>
            <person name="LaButti K."/>
            <person name="Ohm R.A."/>
            <person name="Kues U."/>
            <person name="Blanchette R.A."/>
            <person name="Grigoriev I.V."/>
            <person name="Minto R.E."/>
            <person name="Hibbett D.S."/>
        </authorList>
    </citation>
    <scope>NUCLEOTIDE SEQUENCE [LARGE SCALE GENOMIC DNA]</scope>
    <source>
        <strain evidence="2 3">FP15055 ss-10</strain>
    </source>
</reference>
<gene>
    <name evidence="2" type="ORF">CYLTODRAFT_459861</name>
</gene>
<evidence type="ECO:0000313" key="2">
    <source>
        <dbReference type="EMBL" id="KIY61446.1"/>
    </source>
</evidence>
<evidence type="ECO:0000313" key="3">
    <source>
        <dbReference type="Proteomes" id="UP000054007"/>
    </source>
</evidence>
<feature type="compositionally biased region" description="Acidic residues" evidence="1">
    <location>
        <begin position="485"/>
        <end position="494"/>
    </location>
</feature>
<sequence>MDFFYFDNQGCPIVAHRAEFDDGTPYFIYNGGCTIKQRDCQPSLRETFEDASTQSALIRCLREPEAIDVTAPWMMCLCPDPIFGPWYHSEESVSCVTRFGKVEIPADVRASVMRDVRLVEKFMTIIQNGVHTLGQRTLIWLTLSPPTTFKLAGRTSSGVATSYIIRDFQEAIGGLDNFQEAQATGVFNFRNRGLIIDLEKDWPFTNFPCYVRNEIPFYILYSPMLFSDPRFARLNPEILFGFAALRRQRGSEVSLADTVQEEMDLRRYDAQLQEVIQVTYSEDRVRRAASLSWTQQKEGWRINYYLVDYERWVPRPINKDQTEVLFQVYDFVVAPQADQKIKRVTFLGFRPIAFDKWNQRHLDVLEEKLHQHKMLTDSGDSQWVDDMREILAYASAPLPGQRIDPGYGKVFQPADSMVQKKWGIAHLFHWQEPDSEDLILDEVVQSLILQDTERPCEWVDQDTPSQCASPDQALAHLPDSPLLTSDEEESEFDSDPAAKGLLAPALLHRVQVDEPLGTRVGEQPLIEVVRDIPSFQSYTPTFPFEDYTEHLPLQETVNSVYWQDRPTYNLVCSYSTAVGLTPSDDSLYSSFSLPNFDSDELKEAYLLAPPLSIAMFKAMYYVYPGYRDLGRVLRHGITAHLDFSLAWDGDYLRRKQKLVIADAASQGMTLGQDLQGSSVNGFTEPPITYGVGGMEYVANWSRRLSDNMGRLHARSLSSEDGVEKWIVARFGHRKFLSDYIVEGPSRSLTGHFKGDAKTLTAANGDWIQRERLSEAERAVIRGHAERGGGYTGAVSLFPPTHLIQQQCSWFRAGLWNSSVERLLEFIAIRIEREERAYINGRTHGQWKDWLRSTSKMQVYHRSYNATREDLEWGQNLIQSMYPQDWNGVKIASMEF</sequence>
<evidence type="ECO:0000256" key="1">
    <source>
        <dbReference type="SAM" id="MobiDB-lite"/>
    </source>
</evidence>
<proteinExistence type="predicted"/>
<dbReference type="OrthoDB" id="2963589at2759"/>
<organism evidence="2 3">
    <name type="scientific">Cylindrobasidium torrendii FP15055 ss-10</name>
    <dbReference type="NCBI Taxonomy" id="1314674"/>
    <lineage>
        <taxon>Eukaryota</taxon>
        <taxon>Fungi</taxon>
        <taxon>Dikarya</taxon>
        <taxon>Basidiomycota</taxon>
        <taxon>Agaricomycotina</taxon>
        <taxon>Agaricomycetes</taxon>
        <taxon>Agaricomycetidae</taxon>
        <taxon>Agaricales</taxon>
        <taxon>Marasmiineae</taxon>
        <taxon>Physalacriaceae</taxon>
        <taxon>Cylindrobasidium</taxon>
    </lineage>
</organism>
<feature type="region of interest" description="Disordered" evidence="1">
    <location>
        <begin position="459"/>
        <end position="494"/>
    </location>
</feature>
<dbReference type="STRING" id="1314674.A0A0D7AVZ4"/>
<dbReference type="AlphaFoldDB" id="A0A0D7AVZ4"/>